<dbReference type="OrthoDB" id="2744793at2759"/>
<feature type="transmembrane region" description="Helical" evidence="1">
    <location>
        <begin position="139"/>
        <end position="164"/>
    </location>
</feature>
<reference evidence="2 3" key="1">
    <citation type="journal article" date="2020" name="ISME J.">
        <title>Uncovering the hidden diversity of litter-decomposition mechanisms in mushroom-forming fungi.</title>
        <authorList>
            <person name="Floudas D."/>
            <person name="Bentzer J."/>
            <person name="Ahren D."/>
            <person name="Johansson T."/>
            <person name="Persson P."/>
            <person name="Tunlid A."/>
        </authorList>
    </citation>
    <scope>NUCLEOTIDE SEQUENCE [LARGE SCALE GENOMIC DNA]</scope>
    <source>
        <strain evidence="2 3">CBS 291.85</strain>
    </source>
</reference>
<dbReference type="EMBL" id="JAACJM010000019">
    <property type="protein sequence ID" value="KAF5367515.1"/>
    <property type="molecule type" value="Genomic_DNA"/>
</dbReference>
<evidence type="ECO:0000256" key="1">
    <source>
        <dbReference type="SAM" id="Phobius"/>
    </source>
</evidence>
<organism evidence="2 3">
    <name type="scientific">Tetrapyrgos nigripes</name>
    <dbReference type="NCBI Taxonomy" id="182062"/>
    <lineage>
        <taxon>Eukaryota</taxon>
        <taxon>Fungi</taxon>
        <taxon>Dikarya</taxon>
        <taxon>Basidiomycota</taxon>
        <taxon>Agaricomycotina</taxon>
        <taxon>Agaricomycetes</taxon>
        <taxon>Agaricomycetidae</taxon>
        <taxon>Agaricales</taxon>
        <taxon>Marasmiineae</taxon>
        <taxon>Marasmiaceae</taxon>
        <taxon>Tetrapyrgos</taxon>
    </lineage>
</organism>
<name>A0A8H5GMS3_9AGAR</name>
<dbReference type="Proteomes" id="UP000559256">
    <property type="component" value="Unassembled WGS sequence"/>
</dbReference>
<evidence type="ECO:0000313" key="2">
    <source>
        <dbReference type="EMBL" id="KAF5367515.1"/>
    </source>
</evidence>
<keyword evidence="1" id="KW-0812">Transmembrane</keyword>
<keyword evidence="1" id="KW-1133">Transmembrane helix</keyword>
<feature type="transmembrane region" description="Helical" evidence="1">
    <location>
        <begin position="176"/>
        <end position="195"/>
    </location>
</feature>
<protein>
    <submittedName>
        <fullName evidence="2">Uncharacterized protein</fullName>
    </submittedName>
</protein>
<evidence type="ECO:0000313" key="3">
    <source>
        <dbReference type="Proteomes" id="UP000559256"/>
    </source>
</evidence>
<sequence>MSISTFSLPLNDGDLFDLHEDIILVAIGSLFYGVNATLSFAAIYQLLKKGIWNSKPRFILCIVVAVMLSLSTVSLVIATEFPLANFTELSAYNFGVVPTLITRLKIALDFIQRLNYPINDGIVVWRAWVLYPQNCVVKAALVLCMVGSVAGILADILFGVVYTLRDINAAGKELHLMMAIPLLLTNMVATALIGYKTW</sequence>
<feature type="transmembrane region" description="Helical" evidence="1">
    <location>
        <begin position="22"/>
        <end position="46"/>
    </location>
</feature>
<proteinExistence type="predicted"/>
<gene>
    <name evidence="2" type="ORF">D9758_003769</name>
</gene>
<feature type="transmembrane region" description="Helical" evidence="1">
    <location>
        <begin position="58"/>
        <end position="78"/>
    </location>
</feature>
<dbReference type="AlphaFoldDB" id="A0A8H5GMS3"/>
<keyword evidence="1" id="KW-0472">Membrane</keyword>
<keyword evidence="3" id="KW-1185">Reference proteome</keyword>
<accession>A0A8H5GMS3</accession>
<comment type="caution">
    <text evidence="2">The sequence shown here is derived from an EMBL/GenBank/DDBJ whole genome shotgun (WGS) entry which is preliminary data.</text>
</comment>